<dbReference type="EMBL" id="MUMY01000005">
    <property type="protein sequence ID" value="ONM49358.1"/>
    <property type="molecule type" value="Genomic_DNA"/>
</dbReference>
<dbReference type="STRING" id="1538463.B0T36_12600"/>
<comment type="caution">
    <text evidence="2">The sequence shown here is derived from an EMBL/GenBank/DDBJ whole genome shotgun (WGS) entry which is preliminary data.</text>
</comment>
<proteinExistence type="predicted"/>
<dbReference type="PIRSF" id="PIRSF010260">
    <property type="entry name" value="UCP010260"/>
    <property type="match status" value="1"/>
</dbReference>
<dbReference type="RefSeq" id="WP_077115884.1">
    <property type="nucleotide sequence ID" value="NZ_LOKT01000007.1"/>
</dbReference>
<dbReference type="AlphaFoldDB" id="A0A1W0AXC1"/>
<feature type="domain" description="DUF1990" evidence="1">
    <location>
        <begin position="7"/>
        <end position="161"/>
    </location>
</feature>
<evidence type="ECO:0000259" key="1">
    <source>
        <dbReference type="Pfam" id="PF09348"/>
    </source>
</evidence>
<dbReference type="Proteomes" id="UP000188836">
    <property type="component" value="Unassembled WGS sequence"/>
</dbReference>
<accession>A0A1W0AXC1</accession>
<evidence type="ECO:0000313" key="2">
    <source>
        <dbReference type="EMBL" id="ONM49358.1"/>
    </source>
</evidence>
<reference evidence="2 3" key="1">
    <citation type="journal article" date="2016" name="Antonie Van Leeuwenhoek">
        <title>Nocardia donostiensis sp. nov., isolated from human respiratory specimens.</title>
        <authorList>
            <person name="Ercibengoa M."/>
            <person name="Bell M."/>
            <person name="Marimon J.M."/>
            <person name="Humrighouse B."/>
            <person name="Klenk H.P."/>
            <person name="Potter G."/>
            <person name="Perez-Trallero E."/>
        </authorList>
    </citation>
    <scope>NUCLEOTIDE SEQUENCE [LARGE SCALE GENOMIC DNA]</scope>
    <source>
        <strain evidence="2 3">X1655</strain>
    </source>
</reference>
<protein>
    <recommendedName>
        <fullName evidence="1">DUF1990 domain-containing protein</fullName>
    </recommendedName>
</protein>
<dbReference type="PANTHER" id="PTHR34202:SF1">
    <property type="entry name" value="UPF0548 PROTEIN"/>
    <property type="match status" value="1"/>
</dbReference>
<evidence type="ECO:0000313" key="3">
    <source>
        <dbReference type="Proteomes" id="UP000188836"/>
    </source>
</evidence>
<dbReference type="InterPro" id="IPR018960">
    <property type="entry name" value="DUF1990"/>
</dbReference>
<dbReference type="Pfam" id="PF09348">
    <property type="entry name" value="DUF1990"/>
    <property type="match status" value="1"/>
</dbReference>
<gene>
    <name evidence="2" type="ORF">B0T46_08340</name>
</gene>
<keyword evidence="3" id="KW-1185">Reference proteome</keyword>
<name>A0A1W0AXC1_9NOCA</name>
<dbReference type="InterPro" id="IPR014457">
    <property type="entry name" value="UCP010260"/>
</dbReference>
<sequence length="170" mass="18439">MQQRDFTYSEIGATRGALPVDAHHLTRRRMLGHGRALFDRVGDDILAFAIQRRLGIFHRAATPTAAPGAEVTVRLGIGPVAITAPCRVIYVLDEPNRRGFAYGTLTGHPVAGEELFAVEYDPDTDTVHGVITAFSRAATWYTALGGPAVPLIQRLMADRYLSVLSADAPQ</sequence>
<organism evidence="2 3">
    <name type="scientific">Nocardia donostiensis</name>
    <dbReference type="NCBI Taxonomy" id="1538463"/>
    <lineage>
        <taxon>Bacteria</taxon>
        <taxon>Bacillati</taxon>
        <taxon>Actinomycetota</taxon>
        <taxon>Actinomycetes</taxon>
        <taxon>Mycobacteriales</taxon>
        <taxon>Nocardiaceae</taxon>
        <taxon>Nocardia</taxon>
    </lineage>
</organism>
<dbReference type="PANTHER" id="PTHR34202">
    <property type="entry name" value="UPF0548 PROTEIN"/>
    <property type="match status" value="1"/>
</dbReference>